<dbReference type="PANTHER" id="PTHR34281">
    <property type="entry name" value="PROTEIN EARLY FLOWERING 3"/>
    <property type="match status" value="1"/>
</dbReference>
<accession>A0A2Z6NEN5</accession>
<name>A0A2Z6NEN5_TRISU</name>
<dbReference type="EMBL" id="DF973905">
    <property type="protein sequence ID" value="GAU42226.1"/>
    <property type="molecule type" value="Genomic_DNA"/>
</dbReference>
<organism evidence="2 3">
    <name type="scientific">Trifolium subterraneum</name>
    <name type="common">Subterranean clover</name>
    <dbReference type="NCBI Taxonomy" id="3900"/>
    <lineage>
        <taxon>Eukaryota</taxon>
        <taxon>Viridiplantae</taxon>
        <taxon>Streptophyta</taxon>
        <taxon>Embryophyta</taxon>
        <taxon>Tracheophyta</taxon>
        <taxon>Spermatophyta</taxon>
        <taxon>Magnoliopsida</taxon>
        <taxon>eudicotyledons</taxon>
        <taxon>Gunneridae</taxon>
        <taxon>Pentapetalae</taxon>
        <taxon>rosids</taxon>
        <taxon>fabids</taxon>
        <taxon>Fabales</taxon>
        <taxon>Fabaceae</taxon>
        <taxon>Papilionoideae</taxon>
        <taxon>50 kb inversion clade</taxon>
        <taxon>NPAAA clade</taxon>
        <taxon>Hologalegina</taxon>
        <taxon>IRL clade</taxon>
        <taxon>Trifolieae</taxon>
        <taxon>Trifolium</taxon>
    </lineage>
</organism>
<dbReference type="Proteomes" id="UP000242715">
    <property type="component" value="Unassembled WGS sequence"/>
</dbReference>
<dbReference type="InterPro" id="IPR039319">
    <property type="entry name" value="ELF3-like"/>
</dbReference>
<sequence>MKTSSSKELQSDFVGEQTSTAFKLDNKSEKATTSEDVENNAVGKISFPCANSISKEHNHISNYSNHHFGNLALASADKNSTSNSKQSPSIVYPPPPPPPPNQWLVPVMSPSEGLVYKPIIGPCPPNAGGIMTPLYGAMSFNTGSKDVLDPSLTTSFHQKIRILSGSSLPPLLPPPCVPSFMHRSISASSLEQMGQSNGPKNHYSSAELNSAILYQNPSNISTQISQFSRNFPSYQTLEDNKELQISTNSSPSKRMKRDELPLFPVAPTFWSSPDRDSSVEHHSRVIKALPHNPKSASESAAKIFKSIQEERKFF</sequence>
<dbReference type="GO" id="GO:2000028">
    <property type="term" value="P:regulation of photoperiodism, flowering"/>
    <property type="evidence" value="ECO:0007669"/>
    <property type="project" value="InterPro"/>
</dbReference>
<proteinExistence type="predicted"/>
<protein>
    <submittedName>
        <fullName evidence="2">Uncharacterized protein</fullName>
    </submittedName>
</protein>
<feature type="compositionally biased region" description="Basic and acidic residues" evidence="1">
    <location>
        <begin position="24"/>
        <end position="33"/>
    </location>
</feature>
<evidence type="ECO:0000256" key="1">
    <source>
        <dbReference type="SAM" id="MobiDB-lite"/>
    </source>
</evidence>
<keyword evidence="3" id="KW-1185">Reference proteome</keyword>
<evidence type="ECO:0000313" key="2">
    <source>
        <dbReference type="EMBL" id="GAU42226.1"/>
    </source>
</evidence>
<feature type="compositionally biased region" description="Polar residues" evidence="1">
    <location>
        <begin position="77"/>
        <end position="89"/>
    </location>
</feature>
<dbReference type="AlphaFoldDB" id="A0A2Z6NEN5"/>
<gene>
    <name evidence="2" type="ORF">TSUD_351360</name>
</gene>
<reference evidence="3" key="1">
    <citation type="journal article" date="2017" name="Front. Plant Sci.">
        <title>Climate Clever Clovers: New Paradigm to Reduce the Environmental Footprint of Ruminants by Breeding Low Methanogenic Forages Utilizing Haplotype Variation.</title>
        <authorList>
            <person name="Kaur P."/>
            <person name="Appels R."/>
            <person name="Bayer P.E."/>
            <person name="Keeble-Gagnere G."/>
            <person name="Wang J."/>
            <person name="Hirakawa H."/>
            <person name="Shirasawa K."/>
            <person name="Vercoe P."/>
            <person name="Stefanova K."/>
            <person name="Durmic Z."/>
            <person name="Nichols P."/>
            <person name="Revell C."/>
            <person name="Isobe S.N."/>
            <person name="Edwards D."/>
            <person name="Erskine W."/>
        </authorList>
    </citation>
    <scope>NUCLEOTIDE SEQUENCE [LARGE SCALE GENOMIC DNA]</scope>
    <source>
        <strain evidence="3">cv. Daliak</strain>
    </source>
</reference>
<evidence type="ECO:0000313" key="3">
    <source>
        <dbReference type="Proteomes" id="UP000242715"/>
    </source>
</evidence>
<dbReference type="PANTHER" id="PTHR34281:SF7">
    <property type="entry name" value="PROTEIN EARLY FLOWERING 3"/>
    <property type="match status" value="1"/>
</dbReference>
<dbReference type="OrthoDB" id="1939092at2759"/>
<feature type="region of interest" description="Disordered" evidence="1">
    <location>
        <begin position="77"/>
        <end position="97"/>
    </location>
</feature>
<feature type="region of interest" description="Disordered" evidence="1">
    <location>
        <begin position="1"/>
        <end position="41"/>
    </location>
</feature>